<evidence type="ECO:0000256" key="2">
    <source>
        <dbReference type="ARBA" id="ARBA00010183"/>
    </source>
</evidence>
<dbReference type="GO" id="GO:0010468">
    <property type="term" value="P:regulation of gene expression"/>
    <property type="evidence" value="ECO:0007669"/>
    <property type="project" value="TreeGrafter"/>
</dbReference>
<dbReference type="OrthoDB" id="9805026at2"/>
<dbReference type="Pfam" id="PF14622">
    <property type="entry name" value="Ribonucleas_3_3"/>
    <property type="match status" value="1"/>
</dbReference>
<dbReference type="CDD" id="cd10845">
    <property type="entry name" value="DSRM_RNAse_III_family"/>
    <property type="match status" value="1"/>
</dbReference>
<dbReference type="InterPro" id="IPR014720">
    <property type="entry name" value="dsRBD_dom"/>
</dbReference>
<feature type="binding site" evidence="9">
    <location>
        <position position="76"/>
    </location>
    <ligand>
        <name>Mg(2+)</name>
        <dbReference type="ChEBI" id="CHEBI:18420"/>
    </ligand>
</feature>
<keyword evidence="9" id="KW-0479">Metal-binding</keyword>
<dbReference type="CDD" id="cd00593">
    <property type="entry name" value="RIBOc"/>
    <property type="match status" value="1"/>
</dbReference>
<dbReference type="HAMAP" id="MF_00104">
    <property type="entry name" value="RNase_III"/>
    <property type="match status" value="1"/>
</dbReference>
<keyword evidence="3 9" id="KW-0698">rRNA processing</keyword>
<accession>A0A7L4YRX4</accession>
<dbReference type="InParanoid" id="A0A7L4YRX4"/>
<keyword evidence="9" id="KW-0699">rRNA-binding</keyword>
<dbReference type="Proteomes" id="UP000463857">
    <property type="component" value="Chromosome"/>
</dbReference>
<dbReference type="GO" id="GO:0006397">
    <property type="term" value="P:mRNA processing"/>
    <property type="evidence" value="ECO:0007669"/>
    <property type="project" value="UniProtKB-UniRule"/>
</dbReference>
<evidence type="ECO:0000256" key="3">
    <source>
        <dbReference type="ARBA" id="ARBA00022552"/>
    </source>
</evidence>
<dbReference type="GO" id="GO:0003725">
    <property type="term" value="F:double-stranded RNA binding"/>
    <property type="evidence" value="ECO:0007669"/>
    <property type="project" value="TreeGrafter"/>
</dbReference>
<reference evidence="13 14" key="1">
    <citation type="journal article" date="2018" name="Int. J. Syst. Evol. Microbiol.">
        <title>Epidermidibacterium keratini gen. nov., sp. nov., a member of the family Sporichthyaceae, isolated from keratin epidermis.</title>
        <authorList>
            <person name="Lee D.G."/>
            <person name="Trujillo M.E."/>
            <person name="Kang S."/>
            <person name="Nam J.J."/>
            <person name="Kim Y.J."/>
        </authorList>
    </citation>
    <scope>NUCLEOTIDE SEQUENCE [LARGE SCALE GENOMIC DNA]</scope>
    <source>
        <strain evidence="13 14">EPI-7</strain>
    </source>
</reference>
<name>A0A7L4YRX4_9ACTN</name>
<dbReference type="InterPro" id="IPR011907">
    <property type="entry name" value="RNase_III"/>
</dbReference>
<keyword evidence="8 9" id="KW-0694">RNA-binding</keyword>
<evidence type="ECO:0000259" key="12">
    <source>
        <dbReference type="PROSITE" id="PS50142"/>
    </source>
</evidence>
<feature type="binding site" evidence="9">
    <location>
        <position position="152"/>
    </location>
    <ligand>
        <name>Mg(2+)</name>
        <dbReference type="ChEBI" id="CHEBI:18420"/>
    </ligand>
</feature>
<dbReference type="PANTHER" id="PTHR11207:SF0">
    <property type="entry name" value="RIBONUCLEASE 3"/>
    <property type="match status" value="1"/>
</dbReference>
<sequence length="270" mass="28420">MRELRPLRRPPGPRSLNPDATGVSASSSTSALPDQAVAHLCDSLGIAEAPASLQLALTHRSFAYENGGLPTNERLEFLGDAVLGVHVTEYLFREFPDLPEGRLAKLRSAVVNMRALADIARRLGDGGLGPLVLLGRGEIVTGGANKDSILADAFEAVLGAIHLDLGPDVARDVVRRLLVPEITAAISTGAGLDWKTYLQEHCAGAGLGSVTYQISQDGPDHDKVFSAVVVIAGDDYGSGIGRTKKEAEQLAARQAAMQLAPPEGLTMDDN</sequence>
<dbReference type="InterPro" id="IPR000999">
    <property type="entry name" value="RNase_III_dom"/>
</dbReference>
<dbReference type="AlphaFoldDB" id="A0A7L4YRX4"/>
<dbReference type="Gene3D" id="1.10.1520.10">
    <property type="entry name" value="Ribonuclease III domain"/>
    <property type="match status" value="1"/>
</dbReference>
<evidence type="ECO:0000256" key="10">
    <source>
        <dbReference type="SAM" id="MobiDB-lite"/>
    </source>
</evidence>
<dbReference type="PROSITE" id="PS50137">
    <property type="entry name" value="DS_RBD"/>
    <property type="match status" value="1"/>
</dbReference>
<comment type="similarity">
    <text evidence="2">Belongs to the ribonuclease III family.</text>
</comment>
<feature type="compositionally biased region" description="Low complexity" evidence="10">
    <location>
        <begin position="14"/>
        <end position="28"/>
    </location>
</feature>
<comment type="subcellular location">
    <subcellularLocation>
        <location evidence="9">Cytoplasm</location>
    </subcellularLocation>
</comment>
<evidence type="ECO:0000256" key="1">
    <source>
        <dbReference type="ARBA" id="ARBA00000109"/>
    </source>
</evidence>
<dbReference type="InterPro" id="IPR036389">
    <property type="entry name" value="RNase_III_sf"/>
</dbReference>
<evidence type="ECO:0000313" key="13">
    <source>
        <dbReference type="EMBL" id="QHC01812.1"/>
    </source>
</evidence>
<dbReference type="SUPFAM" id="SSF69065">
    <property type="entry name" value="RNase III domain-like"/>
    <property type="match status" value="1"/>
</dbReference>
<evidence type="ECO:0000256" key="7">
    <source>
        <dbReference type="ARBA" id="ARBA00022801"/>
    </source>
</evidence>
<feature type="binding site" evidence="9">
    <location>
        <position position="155"/>
    </location>
    <ligand>
        <name>Mg(2+)</name>
        <dbReference type="ChEBI" id="CHEBI:18420"/>
    </ligand>
</feature>
<dbReference type="GO" id="GO:0046872">
    <property type="term" value="F:metal ion binding"/>
    <property type="evidence" value="ECO:0007669"/>
    <property type="project" value="UniProtKB-KW"/>
</dbReference>
<comment type="function">
    <text evidence="9">Digests double-stranded RNA. Involved in the processing of primary rRNA transcript to yield the immediate precursors to the large and small rRNAs (23S and 16S). Processes some mRNAs, and tRNAs when they are encoded in the rRNA operon. Processes pre-crRNA and tracrRNA of type II CRISPR loci if present in the organism.</text>
</comment>
<dbReference type="GO" id="GO:0006364">
    <property type="term" value="P:rRNA processing"/>
    <property type="evidence" value="ECO:0007669"/>
    <property type="project" value="UniProtKB-UniRule"/>
</dbReference>
<keyword evidence="9" id="KW-0963">Cytoplasm</keyword>
<keyword evidence="4 9" id="KW-0507">mRNA processing</keyword>
<feature type="active site" evidence="9">
    <location>
        <position position="155"/>
    </location>
</feature>
<evidence type="ECO:0000256" key="6">
    <source>
        <dbReference type="ARBA" id="ARBA00022759"/>
    </source>
</evidence>
<dbReference type="EC" id="3.1.26.3" evidence="9"/>
<dbReference type="SMART" id="SM00358">
    <property type="entry name" value="DSRM"/>
    <property type="match status" value="1"/>
</dbReference>
<feature type="region of interest" description="Disordered" evidence="10">
    <location>
        <begin position="1"/>
        <end position="28"/>
    </location>
</feature>
<dbReference type="PROSITE" id="PS50142">
    <property type="entry name" value="RNASE_3_2"/>
    <property type="match status" value="1"/>
</dbReference>
<dbReference type="KEGG" id="eke:EK0264_17015"/>
<dbReference type="SUPFAM" id="SSF54768">
    <property type="entry name" value="dsRNA-binding domain-like"/>
    <property type="match status" value="1"/>
</dbReference>
<dbReference type="FunFam" id="1.10.1520.10:FF:000001">
    <property type="entry name" value="Ribonuclease 3"/>
    <property type="match status" value="1"/>
</dbReference>
<dbReference type="PROSITE" id="PS00517">
    <property type="entry name" value="RNASE_3_1"/>
    <property type="match status" value="1"/>
</dbReference>
<comment type="subunit">
    <text evidence="9">Homodimer.</text>
</comment>
<evidence type="ECO:0000256" key="4">
    <source>
        <dbReference type="ARBA" id="ARBA00022664"/>
    </source>
</evidence>
<keyword evidence="14" id="KW-1185">Reference proteome</keyword>
<evidence type="ECO:0000259" key="11">
    <source>
        <dbReference type="PROSITE" id="PS50137"/>
    </source>
</evidence>
<dbReference type="Gene3D" id="3.30.160.20">
    <property type="match status" value="1"/>
</dbReference>
<keyword evidence="9" id="KW-0819">tRNA processing</keyword>
<feature type="active site" evidence="9">
    <location>
        <position position="80"/>
    </location>
</feature>
<keyword evidence="9" id="KW-0460">Magnesium</keyword>
<protein>
    <recommendedName>
        <fullName evidence="9">Ribonuclease 3</fullName>
        <ecNumber evidence="9">3.1.26.3</ecNumber>
    </recommendedName>
    <alternativeName>
        <fullName evidence="9">Ribonuclease III</fullName>
        <shortName evidence="9">RNase III</shortName>
    </alternativeName>
</protein>
<keyword evidence="6 9" id="KW-0255">Endonuclease</keyword>
<dbReference type="SMART" id="SM00535">
    <property type="entry name" value="RIBOc"/>
    <property type="match status" value="1"/>
</dbReference>
<proteinExistence type="inferred from homology"/>
<comment type="catalytic activity">
    <reaction evidence="1 9">
        <text>Endonucleolytic cleavage to 5'-phosphomonoester.</text>
        <dbReference type="EC" id="3.1.26.3"/>
    </reaction>
</comment>
<dbReference type="Pfam" id="PF00035">
    <property type="entry name" value="dsrm"/>
    <property type="match status" value="1"/>
</dbReference>
<dbReference type="GO" id="GO:0019843">
    <property type="term" value="F:rRNA binding"/>
    <property type="evidence" value="ECO:0007669"/>
    <property type="project" value="UniProtKB-KW"/>
</dbReference>
<feature type="domain" description="RNase III" evidence="12">
    <location>
        <begin position="53"/>
        <end position="166"/>
    </location>
</feature>
<organism evidence="13 14">
    <name type="scientific">Epidermidibacterium keratini</name>
    <dbReference type="NCBI Taxonomy" id="1891644"/>
    <lineage>
        <taxon>Bacteria</taxon>
        <taxon>Bacillati</taxon>
        <taxon>Actinomycetota</taxon>
        <taxon>Actinomycetes</taxon>
        <taxon>Sporichthyales</taxon>
        <taxon>Sporichthyaceae</taxon>
        <taxon>Epidermidibacterium</taxon>
    </lineage>
</organism>
<keyword evidence="5 9" id="KW-0540">Nuclease</keyword>
<evidence type="ECO:0000256" key="9">
    <source>
        <dbReference type="HAMAP-Rule" id="MF_00104"/>
    </source>
</evidence>
<dbReference type="NCBIfam" id="TIGR02191">
    <property type="entry name" value="RNaseIII"/>
    <property type="match status" value="1"/>
</dbReference>
<dbReference type="GO" id="GO:0004525">
    <property type="term" value="F:ribonuclease III activity"/>
    <property type="evidence" value="ECO:0007669"/>
    <property type="project" value="UniProtKB-UniRule"/>
</dbReference>
<comment type="cofactor">
    <cofactor evidence="9">
        <name>Mg(2+)</name>
        <dbReference type="ChEBI" id="CHEBI:18420"/>
    </cofactor>
</comment>
<gene>
    <name evidence="9" type="primary">rnc</name>
    <name evidence="13" type="ORF">EK0264_17015</name>
</gene>
<dbReference type="FunCoup" id="A0A7L4YRX4">
    <property type="interactions" value="44"/>
</dbReference>
<dbReference type="PANTHER" id="PTHR11207">
    <property type="entry name" value="RIBONUCLEASE III"/>
    <property type="match status" value="1"/>
</dbReference>
<evidence type="ECO:0000313" key="14">
    <source>
        <dbReference type="Proteomes" id="UP000463857"/>
    </source>
</evidence>
<keyword evidence="7 9" id="KW-0378">Hydrolase</keyword>
<evidence type="ECO:0000256" key="8">
    <source>
        <dbReference type="ARBA" id="ARBA00022884"/>
    </source>
</evidence>
<feature type="domain" description="DRBM" evidence="11">
    <location>
        <begin position="193"/>
        <end position="261"/>
    </location>
</feature>
<dbReference type="EMBL" id="CP047156">
    <property type="protein sequence ID" value="QHC01812.1"/>
    <property type="molecule type" value="Genomic_DNA"/>
</dbReference>
<dbReference type="GO" id="GO:0005737">
    <property type="term" value="C:cytoplasm"/>
    <property type="evidence" value="ECO:0007669"/>
    <property type="project" value="UniProtKB-SubCell"/>
</dbReference>
<dbReference type="GO" id="GO:0008033">
    <property type="term" value="P:tRNA processing"/>
    <property type="evidence" value="ECO:0007669"/>
    <property type="project" value="UniProtKB-KW"/>
</dbReference>
<evidence type="ECO:0000256" key="5">
    <source>
        <dbReference type="ARBA" id="ARBA00022722"/>
    </source>
</evidence>